<dbReference type="Gene3D" id="3.40.50.620">
    <property type="entry name" value="HUPs"/>
    <property type="match status" value="1"/>
</dbReference>
<evidence type="ECO:0000256" key="7">
    <source>
        <dbReference type="HAMAP-Rule" id="MF_00022"/>
    </source>
</evidence>
<dbReference type="STRING" id="862908.BMS_1201"/>
<keyword evidence="7" id="KW-0963">Cytoplasm</keyword>
<name>E1WYY1_HALMS</name>
<comment type="caution">
    <text evidence="7">Lacks conserved residue(s) required for the propagation of feature annotation.</text>
</comment>
<dbReference type="InterPro" id="IPR049940">
    <property type="entry name" value="GluQ/Sye"/>
</dbReference>
<evidence type="ECO:0000256" key="1">
    <source>
        <dbReference type="ARBA" id="ARBA00007894"/>
    </source>
</evidence>
<dbReference type="PRINTS" id="PR00987">
    <property type="entry name" value="TRNASYNTHGLU"/>
</dbReference>
<dbReference type="EC" id="6.1.1.17" evidence="7"/>
<dbReference type="KEGG" id="bmx:BMS_1201"/>
<dbReference type="PROSITE" id="PS00178">
    <property type="entry name" value="AA_TRNA_LIGASE_I"/>
    <property type="match status" value="1"/>
</dbReference>
<dbReference type="GO" id="GO:0008270">
    <property type="term" value="F:zinc ion binding"/>
    <property type="evidence" value="ECO:0007669"/>
    <property type="project" value="InterPro"/>
</dbReference>
<dbReference type="InterPro" id="IPR045462">
    <property type="entry name" value="aa-tRNA-synth_I_cd-bd"/>
</dbReference>
<dbReference type="PANTHER" id="PTHR43311">
    <property type="entry name" value="GLUTAMATE--TRNA LIGASE"/>
    <property type="match status" value="1"/>
</dbReference>
<dbReference type="GO" id="GO:0004818">
    <property type="term" value="F:glutamate-tRNA ligase activity"/>
    <property type="evidence" value="ECO:0007669"/>
    <property type="project" value="UniProtKB-UniRule"/>
</dbReference>
<dbReference type="AlphaFoldDB" id="E1WYY1"/>
<dbReference type="GO" id="GO:0006424">
    <property type="term" value="P:glutamyl-tRNA aminoacylation"/>
    <property type="evidence" value="ECO:0007669"/>
    <property type="project" value="UniProtKB-UniRule"/>
</dbReference>
<dbReference type="InterPro" id="IPR020058">
    <property type="entry name" value="Glu/Gln-tRNA-synth_Ib_cat-dom"/>
</dbReference>
<accession>E1WYY1</accession>
<dbReference type="eggNOG" id="COG0008">
    <property type="taxonomic scope" value="Bacteria"/>
</dbReference>
<comment type="catalytic activity">
    <reaction evidence="7">
        <text>tRNA(Glu) + L-glutamate + ATP = L-glutamyl-tRNA(Glu) + AMP + diphosphate</text>
        <dbReference type="Rhea" id="RHEA:23540"/>
        <dbReference type="Rhea" id="RHEA-COMP:9663"/>
        <dbReference type="Rhea" id="RHEA-COMP:9680"/>
        <dbReference type="ChEBI" id="CHEBI:29985"/>
        <dbReference type="ChEBI" id="CHEBI:30616"/>
        <dbReference type="ChEBI" id="CHEBI:33019"/>
        <dbReference type="ChEBI" id="CHEBI:78442"/>
        <dbReference type="ChEBI" id="CHEBI:78520"/>
        <dbReference type="ChEBI" id="CHEBI:456215"/>
        <dbReference type="EC" id="6.1.1.17"/>
    </reaction>
</comment>
<dbReference type="GO" id="GO:0000049">
    <property type="term" value="F:tRNA binding"/>
    <property type="evidence" value="ECO:0007669"/>
    <property type="project" value="InterPro"/>
</dbReference>
<evidence type="ECO:0000256" key="5">
    <source>
        <dbReference type="ARBA" id="ARBA00022917"/>
    </source>
</evidence>
<dbReference type="PANTHER" id="PTHR43311:SF2">
    <property type="entry name" value="GLUTAMATE--TRNA LIGASE, MITOCHONDRIAL-RELATED"/>
    <property type="match status" value="1"/>
</dbReference>
<dbReference type="SUPFAM" id="SSF52374">
    <property type="entry name" value="Nucleotidylyl transferase"/>
    <property type="match status" value="1"/>
</dbReference>
<dbReference type="InterPro" id="IPR001412">
    <property type="entry name" value="aa-tRNA-synth_I_CS"/>
</dbReference>
<dbReference type="InterPro" id="IPR004527">
    <property type="entry name" value="Glu-tRNA-ligase_bac/mito"/>
</dbReference>
<dbReference type="RefSeq" id="WP_014243862.1">
    <property type="nucleotide sequence ID" value="NC_016620.1"/>
</dbReference>
<dbReference type="HOGENOM" id="CLU_015768_6_1_7"/>
<dbReference type="HAMAP" id="MF_00022">
    <property type="entry name" value="Glu_tRNA_synth_type1"/>
    <property type="match status" value="1"/>
</dbReference>
<evidence type="ECO:0000313" key="11">
    <source>
        <dbReference type="Proteomes" id="UP000008963"/>
    </source>
</evidence>
<dbReference type="OrthoDB" id="5288516at2"/>
<feature type="short sequence motif" description="'HIGH' region" evidence="7">
    <location>
        <begin position="9"/>
        <end position="19"/>
    </location>
</feature>
<dbReference type="InterPro" id="IPR020751">
    <property type="entry name" value="aa-tRNA-synth_I_codon-bd_sub2"/>
</dbReference>
<evidence type="ECO:0000256" key="6">
    <source>
        <dbReference type="ARBA" id="ARBA00023146"/>
    </source>
</evidence>
<dbReference type="EMBL" id="FQ312005">
    <property type="protein sequence ID" value="CBW26078.1"/>
    <property type="molecule type" value="Genomic_DNA"/>
</dbReference>
<organism evidence="10 11">
    <name type="scientific">Halobacteriovorax marinus (strain ATCC BAA-682 / DSM 15412 / SJ)</name>
    <name type="common">Bacteriovorax marinus</name>
    <dbReference type="NCBI Taxonomy" id="862908"/>
    <lineage>
        <taxon>Bacteria</taxon>
        <taxon>Pseudomonadati</taxon>
        <taxon>Bdellovibrionota</taxon>
        <taxon>Bacteriovoracia</taxon>
        <taxon>Bacteriovoracales</taxon>
        <taxon>Halobacteriovoraceae</taxon>
        <taxon>Halobacteriovorax</taxon>
    </lineage>
</organism>
<dbReference type="PATRIC" id="fig|862908.3.peg.1143"/>
<comment type="subunit">
    <text evidence="7">Monomer.</text>
</comment>
<dbReference type="InterPro" id="IPR000924">
    <property type="entry name" value="Glu/Gln-tRNA-synth"/>
</dbReference>
<comment type="subcellular location">
    <subcellularLocation>
        <location evidence="7">Cytoplasm</location>
    </subcellularLocation>
</comment>
<evidence type="ECO:0000259" key="9">
    <source>
        <dbReference type="Pfam" id="PF19269"/>
    </source>
</evidence>
<keyword evidence="3 7" id="KW-0547">Nucleotide-binding</keyword>
<keyword evidence="5 7" id="KW-0648">Protein biosynthesis</keyword>
<dbReference type="NCBIfam" id="TIGR00464">
    <property type="entry name" value="gltX_bact"/>
    <property type="match status" value="1"/>
</dbReference>
<feature type="short sequence motif" description="'KMSKS' region" evidence="7">
    <location>
        <begin position="250"/>
        <end position="254"/>
    </location>
</feature>
<dbReference type="InterPro" id="IPR014729">
    <property type="entry name" value="Rossmann-like_a/b/a_fold"/>
</dbReference>
<dbReference type="FunFam" id="3.40.50.620:FF:000045">
    <property type="entry name" value="Glutamate--tRNA ligase, mitochondrial"/>
    <property type="match status" value="1"/>
</dbReference>
<comment type="similarity">
    <text evidence="1 7">Belongs to the class-I aminoacyl-tRNA synthetase family. Glutamate--tRNA ligase type 1 subfamily.</text>
</comment>
<evidence type="ECO:0000256" key="3">
    <source>
        <dbReference type="ARBA" id="ARBA00022741"/>
    </source>
</evidence>
<gene>
    <name evidence="7 10" type="primary">gltX</name>
    <name evidence="10" type="ordered locus">BMS_1201</name>
</gene>
<dbReference type="Gene3D" id="1.10.10.350">
    <property type="match status" value="1"/>
</dbReference>
<keyword evidence="4 7" id="KW-0067">ATP-binding</keyword>
<dbReference type="Pfam" id="PF00749">
    <property type="entry name" value="tRNA-synt_1c"/>
    <property type="match status" value="1"/>
</dbReference>
<comment type="function">
    <text evidence="7">Catalyzes the attachment of glutamate to tRNA(Glu) in a two-step reaction: glutamate is first activated by ATP to form Glu-AMP and then transferred to the acceptor end of tRNA(Glu).</text>
</comment>
<reference evidence="11" key="1">
    <citation type="journal article" date="2013" name="ISME J.">
        <title>A small predatory core genome in the divergent marine Bacteriovorax marinus SJ and the terrestrial Bdellovibrio bacteriovorus.</title>
        <authorList>
            <person name="Crossman L.C."/>
            <person name="Chen H."/>
            <person name="Cerdeno-Tarraga A.M."/>
            <person name="Brooks K."/>
            <person name="Quail M.A."/>
            <person name="Pineiro S.A."/>
            <person name="Hobley L."/>
            <person name="Sockett R.E."/>
            <person name="Bentley S.D."/>
            <person name="Parkhill J."/>
            <person name="Williams H.N."/>
            <person name="Stine O.C."/>
        </authorList>
    </citation>
    <scope>NUCLEOTIDE SEQUENCE [LARGE SCALE GENOMIC DNA]</scope>
    <source>
        <strain evidence="11">ATCC BAA-682 / DSM 15412 / SJ</strain>
    </source>
</reference>
<feature type="domain" description="Glutamyl/glutaminyl-tRNA synthetase class Ib catalytic" evidence="8">
    <location>
        <begin position="3"/>
        <end position="318"/>
    </location>
</feature>
<dbReference type="CDD" id="cd00808">
    <property type="entry name" value="GluRS_core"/>
    <property type="match status" value="1"/>
</dbReference>
<keyword evidence="11" id="KW-1185">Reference proteome</keyword>
<feature type="binding site" evidence="7">
    <location>
        <position position="253"/>
    </location>
    <ligand>
        <name>ATP</name>
        <dbReference type="ChEBI" id="CHEBI:30616"/>
    </ligand>
</feature>
<evidence type="ECO:0000256" key="2">
    <source>
        <dbReference type="ARBA" id="ARBA00022598"/>
    </source>
</evidence>
<evidence type="ECO:0000313" key="10">
    <source>
        <dbReference type="EMBL" id="CBW26078.1"/>
    </source>
</evidence>
<dbReference type="GO" id="GO:0005524">
    <property type="term" value="F:ATP binding"/>
    <property type="evidence" value="ECO:0007669"/>
    <property type="project" value="UniProtKB-UniRule"/>
</dbReference>
<feature type="domain" description="Aminoacyl-tRNA synthetase class I anticodon-binding" evidence="9">
    <location>
        <begin position="350"/>
        <end position="474"/>
    </location>
</feature>
<evidence type="ECO:0000259" key="8">
    <source>
        <dbReference type="Pfam" id="PF00749"/>
    </source>
</evidence>
<dbReference type="Pfam" id="PF19269">
    <property type="entry name" value="Anticodon_2"/>
    <property type="match status" value="1"/>
</dbReference>
<sequence>MTVRVRFAPSPTGYLHIGGARTALYSYLFAKARGGKYILRVEDTDLERSKREYEEAQIADLLWLGIEHDEGPDKGGEFGPYRQSERMQIYKDIAWDFVERGLAYPCFLTSDELEELTNKANEEKVAPHAYHGKYRDYDLAKAKERIESGEEHVIRFKNPGKKWTFTDLVRGEVTFPEDMVGDFVIIRSNGMPVYNFCCVVDDYKMGMTHVFRAEEHLNNTCRQLQIYEALGATPPEFAHVSLLVGEDRQKLSKRHGATSVTQYKEMGYLPKAVTNYLTLLGWSHPEEKDIFDVLELGDAFDYTRFSKSSAMYDIKKLNYFNEQWLRKLSDQEIASGFEHALGSESEFSSMTAQWKEKFAGLMKEKVQLFSDIKEFMPIFFDAGADEDEQYTEAISWETTPQVKEYLKSQVDALSSDFITEDQVGEWMNYLKKDLKIKGKPLFMGMRVCLTGRAHGPDLKTVVSLTPISIVKERLN</sequence>
<dbReference type="Proteomes" id="UP000008963">
    <property type="component" value="Chromosome"/>
</dbReference>
<keyword evidence="2 7" id="KW-0436">Ligase</keyword>
<dbReference type="GO" id="GO:0005737">
    <property type="term" value="C:cytoplasm"/>
    <property type="evidence" value="ECO:0007669"/>
    <property type="project" value="UniProtKB-SubCell"/>
</dbReference>
<dbReference type="SUPFAM" id="SSF48163">
    <property type="entry name" value="An anticodon-binding domain of class I aminoacyl-tRNA synthetases"/>
    <property type="match status" value="1"/>
</dbReference>
<protein>
    <recommendedName>
        <fullName evidence="7">Glutamate--tRNA ligase</fullName>
        <ecNumber evidence="7">6.1.1.17</ecNumber>
    </recommendedName>
    <alternativeName>
        <fullName evidence="7">Glutamyl-tRNA synthetase</fullName>
        <shortName evidence="7">GluRS</shortName>
    </alternativeName>
</protein>
<proteinExistence type="inferred from homology"/>
<evidence type="ECO:0000256" key="4">
    <source>
        <dbReference type="ARBA" id="ARBA00022840"/>
    </source>
</evidence>
<dbReference type="InterPro" id="IPR008925">
    <property type="entry name" value="aa_tRNA-synth_I_cd-bd_sf"/>
</dbReference>
<dbReference type="InterPro" id="IPR033910">
    <property type="entry name" value="GluRS_core"/>
</dbReference>
<keyword evidence="6 7" id="KW-0030">Aminoacyl-tRNA synthetase</keyword>